<evidence type="ECO:0000313" key="3">
    <source>
        <dbReference type="EMBL" id="PSJ38615.1"/>
    </source>
</evidence>
<accession>A0A2P7QKY0</accession>
<dbReference type="PANTHER" id="PTHR42951">
    <property type="entry name" value="METALLO-BETA-LACTAMASE DOMAIN-CONTAINING"/>
    <property type="match status" value="1"/>
</dbReference>
<reference evidence="3 4" key="1">
    <citation type="submission" date="2018-03" db="EMBL/GenBank/DDBJ databases">
        <title>The draft genome of Sphingosinicella sp. GL-C-18.</title>
        <authorList>
            <person name="Liu L."/>
            <person name="Li L."/>
            <person name="Liang L."/>
            <person name="Zhang X."/>
            <person name="Wang T."/>
        </authorList>
    </citation>
    <scope>NUCLEOTIDE SEQUENCE [LARGE SCALE GENOMIC DNA]</scope>
    <source>
        <strain evidence="3 4">GL-C-18</strain>
    </source>
</reference>
<evidence type="ECO:0000313" key="4">
    <source>
        <dbReference type="Proteomes" id="UP000241167"/>
    </source>
</evidence>
<sequence length="288" mass="31044">MRNMILALSVLGCTIPAGSHAQSNDQRIEWNQPMAPFRIAANVHYVGTRGLGAYLITDPKGHVLIDGGLPESAPLIAANIRKLGFRLRDVKYLLINHAHFDHSGGLAELKRLTGSRLVAAAGDRADLESGQVAGRPELPPAPAVNVDRIVRDGERLRLGATVLTANVTPGHTRGCTSWSMPTKAGTILFACSLTVAGQKLIDDPTYPNAAADFRATYARLKGMKVDIFVNFHPEFFDMEAKRARQLAGDSQAFVDSGELRRQVESAERGFEKELAAQQARAVSAPAGN</sequence>
<keyword evidence="4" id="KW-1185">Reference proteome</keyword>
<dbReference type="InterPro" id="IPR036866">
    <property type="entry name" value="RibonucZ/Hydroxyglut_hydro"/>
</dbReference>
<proteinExistence type="predicted"/>
<dbReference type="SMART" id="SM00849">
    <property type="entry name" value="Lactamase_B"/>
    <property type="match status" value="1"/>
</dbReference>
<gene>
    <name evidence="3" type="primary">bla</name>
    <name evidence="3" type="ORF">C7I55_19170</name>
</gene>
<dbReference type="EMBL" id="PXYI01000006">
    <property type="protein sequence ID" value="PSJ38615.1"/>
    <property type="molecule type" value="Genomic_DNA"/>
</dbReference>
<evidence type="ECO:0000259" key="2">
    <source>
        <dbReference type="SMART" id="SM00849"/>
    </source>
</evidence>
<feature type="signal peptide" evidence="1">
    <location>
        <begin position="1"/>
        <end position="21"/>
    </location>
</feature>
<organism evidence="3 4">
    <name type="scientific">Allosphingosinicella deserti</name>
    <dbReference type="NCBI Taxonomy" id="2116704"/>
    <lineage>
        <taxon>Bacteria</taxon>
        <taxon>Pseudomonadati</taxon>
        <taxon>Pseudomonadota</taxon>
        <taxon>Alphaproteobacteria</taxon>
        <taxon>Sphingomonadales</taxon>
        <taxon>Sphingomonadaceae</taxon>
        <taxon>Allosphingosinicella</taxon>
    </lineage>
</organism>
<keyword evidence="1" id="KW-0732">Signal</keyword>
<dbReference type="NCBIfam" id="NF033105">
    <property type="entry name" value="bla_subclass_B3"/>
    <property type="match status" value="1"/>
</dbReference>
<dbReference type="InterPro" id="IPR001279">
    <property type="entry name" value="Metallo-B-lactamas"/>
</dbReference>
<dbReference type="RefSeq" id="WP_106514682.1">
    <property type="nucleotide sequence ID" value="NZ_PXYI01000006.1"/>
</dbReference>
<dbReference type="Gene3D" id="3.60.15.10">
    <property type="entry name" value="Ribonuclease Z/Hydroxyacylglutathione hydrolase-like"/>
    <property type="match status" value="1"/>
</dbReference>
<name>A0A2P7QKY0_9SPHN</name>
<dbReference type="OrthoDB" id="9773738at2"/>
<evidence type="ECO:0000256" key="1">
    <source>
        <dbReference type="SAM" id="SignalP"/>
    </source>
</evidence>
<feature type="domain" description="Metallo-beta-lactamase" evidence="2">
    <location>
        <begin position="50"/>
        <end position="232"/>
    </location>
</feature>
<dbReference type="Pfam" id="PF00753">
    <property type="entry name" value="Lactamase_B"/>
    <property type="match status" value="1"/>
</dbReference>
<feature type="chain" id="PRO_5015108810" evidence="1">
    <location>
        <begin position="22"/>
        <end position="288"/>
    </location>
</feature>
<dbReference type="NCBIfam" id="NF012229">
    <property type="entry name" value="bla_class_B_core"/>
    <property type="match status" value="1"/>
</dbReference>
<comment type="caution">
    <text evidence="3">The sequence shown here is derived from an EMBL/GenBank/DDBJ whole genome shotgun (WGS) entry which is preliminary data.</text>
</comment>
<dbReference type="AlphaFoldDB" id="A0A2P7QKY0"/>
<dbReference type="Proteomes" id="UP000241167">
    <property type="component" value="Unassembled WGS sequence"/>
</dbReference>
<protein>
    <submittedName>
        <fullName evidence="3">Subclass B3 metallo-beta-lactamase</fullName>
    </submittedName>
</protein>
<dbReference type="PANTHER" id="PTHR42951:SF17">
    <property type="entry name" value="METALLO-BETA-LACTAMASE DOMAIN-CONTAINING PROTEIN"/>
    <property type="match status" value="1"/>
</dbReference>
<dbReference type="SUPFAM" id="SSF56281">
    <property type="entry name" value="Metallo-hydrolase/oxidoreductase"/>
    <property type="match status" value="1"/>
</dbReference>
<dbReference type="InterPro" id="IPR050855">
    <property type="entry name" value="NDM-1-like"/>
</dbReference>